<dbReference type="AlphaFoldDB" id="A0AAV2E7T1"/>
<organism evidence="2 3">
    <name type="scientific">Linum trigynum</name>
    <dbReference type="NCBI Taxonomy" id="586398"/>
    <lineage>
        <taxon>Eukaryota</taxon>
        <taxon>Viridiplantae</taxon>
        <taxon>Streptophyta</taxon>
        <taxon>Embryophyta</taxon>
        <taxon>Tracheophyta</taxon>
        <taxon>Spermatophyta</taxon>
        <taxon>Magnoliopsida</taxon>
        <taxon>eudicotyledons</taxon>
        <taxon>Gunneridae</taxon>
        <taxon>Pentapetalae</taxon>
        <taxon>rosids</taxon>
        <taxon>fabids</taxon>
        <taxon>Malpighiales</taxon>
        <taxon>Linaceae</taxon>
        <taxon>Linum</taxon>
    </lineage>
</organism>
<feature type="compositionally biased region" description="Basic and acidic residues" evidence="1">
    <location>
        <begin position="54"/>
        <end position="64"/>
    </location>
</feature>
<evidence type="ECO:0000313" key="3">
    <source>
        <dbReference type="Proteomes" id="UP001497516"/>
    </source>
</evidence>
<dbReference type="EMBL" id="OZ034817">
    <property type="protein sequence ID" value="CAL1381887.1"/>
    <property type="molecule type" value="Genomic_DNA"/>
</dbReference>
<feature type="region of interest" description="Disordered" evidence="1">
    <location>
        <begin position="41"/>
        <end position="94"/>
    </location>
</feature>
<proteinExistence type="predicted"/>
<gene>
    <name evidence="2" type="ORF">LTRI10_LOCUS23240</name>
</gene>
<reference evidence="2 3" key="1">
    <citation type="submission" date="2024-04" db="EMBL/GenBank/DDBJ databases">
        <authorList>
            <person name="Fracassetti M."/>
        </authorList>
    </citation>
    <scope>NUCLEOTIDE SEQUENCE [LARGE SCALE GENOMIC DNA]</scope>
</reference>
<keyword evidence="3" id="KW-1185">Reference proteome</keyword>
<accession>A0AAV2E7T1</accession>
<evidence type="ECO:0000313" key="2">
    <source>
        <dbReference type="EMBL" id="CAL1381887.1"/>
    </source>
</evidence>
<sequence length="94" mass="10943">MEAALEAIRNQLENIAGAQEEQTARLAEQATRMEVVETRLQQPVVVDANTNPRPRPEERGRETRAPPPLVHEVQLHMREHRRLGMPRAERRERH</sequence>
<evidence type="ECO:0000256" key="1">
    <source>
        <dbReference type="SAM" id="MobiDB-lite"/>
    </source>
</evidence>
<dbReference type="Proteomes" id="UP001497516">
    <property type="component" value="Chromosome 4"/>
</dbReference>
<name>A0AAV2E7T1_9ROSI</name>
<protein>
    <submittedName>
        <fullName evidence="2">Uncharacterized protein</fullName>
    </submittedName>
</protein>